<protein>
    <submittedName>
        <fullName evidence="2">Uncharacterized protein</fullName>
    </submittedName>
</protein>
<gene>
    <name evidence="2" type="ORF">NHP190003_00060</name>
</gene>
<sequence length="50" mass="5533">MLSNTAKVLGAPLKATPTYKGAKNNTAQKIGNFRGEKRGCFRLKKNKRKP</sequence>
<dbReference type="Proteomes" id="UP000826775">
    <property type="component" value="Chromosome"/>
</dbReference>
<name>A0ABM7S7T0_9HELI</name>
<reference evidence="2 3" key="1">
    <citation type="submission" date="2021-07" db="EMBL/GenBank/DDBJ databases">
        <title>Novel Helicobacter sp. Isolated from a dog.</title>
        <authorList>
            <person name="Rimbara E."/>
            <person name="Suzuki M."/>
        </authorList>
    </citation>
    <scope>NUCLEOTIDE SEQUENCE [LARGE SCALE GENOMIC DNA]</scope>
    <source>
        <strain evidence="3">NHP19-003</strain>
    </source>
</reference>
<feature type="compositionally biased region" description="Basic residues" evidence="1">
    <location>
        <begin position="40"/>
        <end position="50"/>
    </location>
</feature>
<evidence type="ECO:0000313" key="3">
    <source>
        <dbReference type="Proteomes" id="UP000826775"/>
    </source>
</evidence>
<feature type="region of interest" description="Disordered" evidence="1">
    <location>
        <begin position="25"/>
        <end position="50"/>
    </location>
</feature>
<accession>A0ABM7S7T0</accession>
<proteinExistence type="predicted"/>
<evidence type="ECO:0000313" key="2">
    <source>
        <dbReference type="EMBL" id="BCZ16724.1"/>
    </source>
</evidence>
<dbReference type="EMBL" id="AP024814">
    <property type="protein sequence ID" value="BCZ16724.1"/>
    <property type="molecule type" value="Genomic_DNA"/>
</dbReference>
<evidence type="ECO:0000256" key="1">
    <source>
        <dbReference type="SAM" id="MobiDB-lite"/>
    </source>
</evidence>
<organism evidence="2 3">
    <name type="scientific">Helicobacter gastrocanis</name>
    <dbReference type="NCBI Taxonomy" id="2849641"/>
    <lineage>
        <taxon>Bacteria</taxon>
        <taxon>Pseudomonadati</taxon>
        <taxon>Campylobacterota</taxon>
        <taxon>Epsilonproteobacteria</taxon>
        <taxon>Campylobacterales</taxon>
        <taxon>Helicobacteraceae</taxon>
        <taxon>Helicobacter</taxon>
    </lineage>
</organism>
<keyword evidence="3" id="KW-1185">Reference proteome</keyword>